<evidence type="ECO:0000313" key="1">
    <source>
        <dbReference type="EMBL" id="KKL08633.1"/>
    </source>
</evidence>
<dbReference type="EMBL" id="LAZR01042804">
    <property type="protein sequence ID" value="KKL08633.1"/>
    <property type="molecule type" value="Genomic_DNA"/>
</dbReference>
<sequence length="40" mass="4795">MPRLDFNVLVKCPYCGHEYLVFGLELWITGYKHITWLPKI</sequence>
<gene>
    <name evidence="1" type="ORF">LCGC14_2573900</name>
</gene>
<organism evidence="1">
    <name type="scientific">marine sediment metagenome</name>
    <dbReference type="NCBI Taxonomy" id="412755"/>
    <lineage>
        <taxon>unclassified sequences</taxon>
        <taxon>metagenomes</taxon>
        <taxon>ecological metagenomes</taxon>
    </lineage>
</organism>
<protein>
    <submittedName>
        <fullName evidence="1">Uncharacterized protein</fullName>
    </submittedName>
</protein>
<accession>A0A0F9D973</accession>
<comment type="caution">
    <text evidence="1">The sequence shown here is derived from an EMBL/GenBank/DDBJ whole genome shotgun (WGS) entry which is preliminary data.</text>
</comment>
<reference evidence="1" key="1">
    <citation type="journal article" date="2015" name="Nature">
        <title>Complex archaea that bridge the gap between prokaryotes and eukaryotes.</title>
        <authorList>
            <person name="Spang A."/>
            <person name="Saw J.H."/>
            <person name="Jorgensen S.L."/>
            <person name="Zaremba-Niedzwiedzka K."/>
            <person name="Martijn J."/>
            <person name="Lind A.E."/>
            <person name="van Eijk R."/>
            <person name="Schleper C."/>
            <person name="Guy L."/>
            <person name="Ettema T.J."/>
        </authorList>
    </citation>
    <scope>NUCLEOTIDE SEQUENCE</scope>
</reference>
<dbReference type="AlphaFoldDB" id="A0A0F9D973"/>
<name>A0A0F9D973_9ZZZZ</name>
<proteinExistence type="predicted"/>
<feature type="non-terminal residue" evidence="1">
    <location>
        <position position="40"/>
    </location>
</feature>